<feature type="domain" description="tRNA/rRNA methyltransferase SpoU type" evidence="5">
    <location>
        <begin position="9"/>
        <end position="160"/>
    </location>
</feature>
<accession>Q0W2E0</accession>
<dbReference type="GO" id="GO:0002128">
    <property type="term" value="P:tRNA nucleoside ribose methylation"/>
    <property type="evidence" value="ECO:0007669"/>
    <property type="project" value="TreeGrafter"/>
</dbReference>
<dbReference type="CDD" id="cd18093">
    <property type="entry name" value="SpoU-like_TrmJ"/>
    <property type="match status" value="1"/>
</dbReference>
<dbReference type="Gene3D" id="3.40.1280.10">
    <property type="match status" value="1"/>
</dbReference>
<sequence>MSVETSMHVRVVLVEPAFEGNVGSVCRAMKNFGFDDLVLVRPCELGNSAKAMASHAQDLLASAAIVDTVEEALDGVSVIVGTTGKPGSSTREHIRMPCFSPRELKTLLEDKQGTVALLFGKENHGLPNEILEKCGVVLSIPTSDDYPVMNLSHAVAVVLYELADIKGNDFLLADSEMQEILYQHVEQLLDSINYADYKKDKTSLMIRRIIGRAMISPREYFTLMGLIRDIQLALARAEAGQDTSWVENN</sequence>
<dbReference type="GeneID" id="5144203"/>
<dbReference type="InterPro" id="IPR029026">
    <property type="entry name" value="tRNA_m1G_MTases_N"/>
</dbReference>
<dbReference type="GO" id="GO:0005829">
    <property type="term" value="C:cytosol"/>
    <property type="evidence" value="ECO:0007669"/>
    <property type="project" value="TreeGrafter"/>
</dbReference>
<evidence type="ECO:0000256" key="3">
    <source>
        <dbReference type="ARBA" id="ARBA00022679"/>
    </source>
</evidence>
<proteinExistence type="inferred from homology"/>
<dbReference type="RefSeq" id="WP_012035128.1">
    <property type="nucleotide sequence ID" value="NC_009464.1"/>
</dbReference>
<dbReference type="Pfam" id="PF00588">
    <property type="entry name" value="SpoU_methylase"/>
    <property type="match status" value="1"/>
</dbReference>
<keyword evidence="2 6" id="KW-0489">Methyltransferase</keyword>
<dbReference type="InterPro" id="IPR029028">
    <property type="entry name" value="Alpha/beta_knot_MTases"/>
</dbReference>
<dbReference type="STRING" id="351160.RCIX2359"/>
<evidence type="ECO:0000256" key="4">
    <source>
        <dbReference type="ARBA" id="ARBA00022691"/>
    </source>
</evidence>
<dbReference type="AlphaFoldDB" id="Q0W2E0"/>
<evidence type="ECO:0000256" key="2">
    <source>
        <dbReference type="ARBA" id="ARBA00022603"/>
    </source>
</evidence>
<evidence type="ECO:0000313" key="6">
    <source>
        <dbReference type="EMBL" id="CAJ37453.1"/>
    </source>
</evidence>
<dbReference type="SUPFAM" id="SSF75217">
    <property type="entry name" value="alpha/beta knot"/>
    <property type="match status" value="1"/>
</dbReference>
<dbReference type="GO" id="GO:0003723">
    <property type="term" value="F:RNA binding"/>
    <property type="evidence" value="ECO:0007669"/>
    <property type="project" value="InterPro"/>
</dbReference>
<dbReference type="InterPro" id="IPR004384">
    <property type="entry name" value="RNA_MeTrfase_TrmJ/LasT"/>
</dbReference>
<dbReference type="PIRSF" id="PIRSF004808">
    <property type="entry name" value="LasT"/>
    <property type="match status" value="1"/>
</dbReference>
<reference evidence="6 7" key="1">
    <citation type="journal article" date="2006" name="Science">
        <title>Genome of rice cluster I archaea -- the key methane producers in the rice rhizosphere.</title>
        <authorList>
            <person name="Erkel C."/>
            <person name="Kube M."/>
            <person name="Reinhardt R."/>
            <person name="Liesack W."/>
        </authorList>
    </citation>
    <scope>NUCLEOTIDE SEQUENCE [LARGE SCALE GENOMIC DNA]</scope>
    <source>
        <strain evidence="7">DSM 22066 / NBRC 105507 / MRE50</strain>
    </source>
</reference>
<dbReference type="PATRIC" id="fig|351160.9.peg.828"/>
<dbReference type="Proteomes" id="UP000000663">
    <property type="component" value="Chromosome"/>
</dbReference>
<dbReference type="GO" id="GO:0008173">
    <property type="term" value="F:RNA methyltransferase activity"/>
    <property type="evidence" value="ECO:0007669"/>
    <property type="project" value="InterPro"/>
</dbReference>
<evidence type="ECO:0000313" key="7">
    <source>
        <dbReference type="Proteomes" id="UP000000663"/>
    </source>
</evidence>
<comment type="similarity">
    <text evidence="1">Belongs to the class IV-like SAM-binding methyltransferase superfamily. RNA methyltransferase TrmH family.</text>
</comment>
<evidence type="ECO:0000256" key="1">
    <source>
        <dbReference type="ARBA" id="ARBA00007228"/>
    </source>
</evidence>
<keyword evidence="3 6" id="KW-0808">Transferase</keyword>
<dbReference type="InterPro" id="IPR001537">
    <property type="entry name" value="SpoU_MeTrfase"/>
</dbReference>
<protein>
    <submittedName>
        <fullName evidence="6">rRNA methyltransferase (SpoU family)</fullName>
        <ecNumber evidence="6">2.1.1.-</ecNumber>
    </submittedName>
</protein>
<dbReference type="EMBL" id="AM114193">
    <property type="protein sequence ID" value="CAJ37453.1"/>
    <property type="molecule type" value="Genomic_DNA"/>
</dbReference>
<dbReference type="eggNOG" id="arCOG01018">
    <property type="taxonomic scope" value="Archaea"/>
</dbReference>
<dbReference type="NCBIfam" id="TIGR00050">
    <property type="entry name" value="rRNA_methyl_1"/>
    <property type="match status" value="1"/>
</dbReference>
<name>Q0W2E0_METAR</name>
<gene>
    <name evidence="6" type="ORF">RCIX2359</name>
</gene>
<dbReference type="PANTHER" id="PTHR42786:SF2">
    <property type="entry name" value="TRNA (CYTIDINE_URIDINE-2'-O-)-METHYLTRANSFERASE TRMJ"/>
    <property type="match status" value="1"/>
</dbReference>
<keyword evidence="4" id="KW-0949">S-adenosyl-L-methionine</keyword>
<dbReference type="EC" id="2.1.1.-" evidence="6"/>
<keyword evidence="7" id="KW-1185">Reference proteome</keyword>
<dbReference type="Gene3D" id="1.10.8.590">
    <property type="match status" value="1"/>
</dbReference>
<dbReference type="KEGG" id="rci:RCIX2359"/>
<dbReference type="PANTHER" id="PTHR42786">
    <property type="entry name" value="TRNA/RRNA METHYLTRANSFERASE"/>
    <property type="match status" value="1"/>
</dbReference>
<organism evidence="6 7">
    <name type="scientific">Methanocella arvoryzae (strain DSM 22066 / NBRC 105507 / MRE50)</name>
    <dbReference type="NCBI Taxonomy" id="351160"/>
    <lineage>
        <taxon>Archaea</taxon>
        <taxon>Methanobacteriati</taxon>
        <taxon>Methanobacteriota</taxon>
        <taxon>Stenosarchaea group</taxon>
        <taxon>Methanomicrobia</taxon>
        <taxon>Methanocellales</taxon>
        <taxon>Methanocellaceae</taxon>
        <taxon>Methanocella</taxon>
    </lineage>
</organism>
<evidence type="ECO:0000259" key="5">
    <source>
        <dbReference type="Pfam" id="PF00588"/>
    </source>
</evidence>